<keyword evidence="1" id="KW-1133">Transmembrane helix</keyword>
<feature type="transmembrane region" description="Helical" evidence="1">
    <location>
        <begin position="9"/>
        <end position="29"/>
    </location>
</feature>
<dbReference type="Proteomes" id="UP000263993">
    <property type="component" value="Unassembled WGS sequence"/>
</dbReference>
<accession>A0A371B4L4</accession>
<evidence type="ECO:0000256" key="1">
    <source>
        <dbReference type="SAM" id="Phobius"/>
    </source>
</evidence>
<evidence type="ECO:0000313" key="3">
    <source>
        <dbReference type="Proteomes" id="UP000263993"/>
    </source>
</evidence>
<feature type="transmembrane region" description="Helical" evidence="1">
    <location>
        <begin position="49"/>
        <end position="68"/>
    </location>
</feature>
<comment type="caution">
    <text evidence="2">The sequence shown here is derived from an EMBL/GenBank/DDBJ whole genome shotgun (WGS) entry which is preliminary data.</text>
</comment>
<proteinExistence type="predicted"/>
<keyword evidence="3" id="KW-1185">Reference proteome</keyword>
<name>A0A371B4L4_9BRAD</name>
<gene>
    <name evidence="2" type="ORF">DXH78_14730</name>
</gene>
<evidence type="ECO:0000313" key="2">
    <source>
        <dbReference type="EMBL" id="RDV02383.1"/>
    </source>
</evidence>
<dbReference type="OrthoDB" id="7777996at2"/>
<keyword evidence="1" id="KW-0472">Membrane</keyword>
<protein>
    <submittedName>
        <fullName evidence="2">Uncharacterized protein</fullName>
    </submittedName>
</protein>
<dbReference type="AlphaFoldDB" id="A0A371B4L4"/>
<sequence>MGSDDAAPALVRALGYAAAPVFALMALWTGAFGGPAGMLCTSLYGGSPLAGMGVMYALMSLFHAGPWLRLVRR</sequence>
<organism evidence="2 3">
    <name type="scientific">Undibacter mobilis</name>
    <dbReference type="NCBI Taxonomy" id="2292256"/>
    <lineage>
        <taxon>Bacteria</taxon>
        <taxon>Pseudomonadati</taxon>
        <taxon>Pseudomonadota</taxon>
        <taxon>Alphaproteobacteria</taxon>
        <taxon>Hyphomicrobiales</taxon>
        <taxon>Nitrobacteraceae</taxon>
        <taxon>Undibacter</taxon>
    </lineage>
</organism>
<dbReference type="EMBL" id="QRGO01000002">
    <property type="protein sequence ID" value="RDV02383.1"/>
    <property type="molecule type" value="Genomic_DNA"/>
</dbReference>
<keyword evidence="1" id="KW-0812">Transmembrane</keyword>
<reference evidence="3" key="1">
    <citation type="submission" date="2018-08" db="EMBL/GenBank/DDBJ databases">
        <authorList>
            <person name="Kim S.-J."/>
            <person name="Jung G.-Y."/>
        </authorList>
    </citation>
    <scope>NUCLEOTIDE SEQUENCE [LARGE SCALE GENOMIC DNA]</scope>
    <source>
        <strain evidence="3">GY_H</strain>
    </source>
</reference>